<evidence type="ECO:0000313" key="3">
    <source>
        <dbReference type="Proteomes" id="UP000309550"/>
    </source>
</evidence>
<comment type="caution">
    <text evidence="2">The sequence shown here is derived from an EMBL/GenBank/DDBJ whole genome shotgun (WGS) entry which is preliminary data.</text>
</comment>
<dbReference type="Proteomes" id="UP000309550">
    <property type="component" value="Unassembled WGS sequence"/>
</dbReference>
<dbReference type="EMBL" id="VANS01000001">
    <property type="protein sequence ID" value="TMM55590.1"/>
    <property type="molecule type" value="Genomic_DNA"/>
</dbReference>
<reference evidence="2 3" key="1">
    <citation type="submission" date="2019-05" db="EMBL/GenBank/DDBJ databases">
        <title>Sulfitobacter sabulilitoris sp. nov., isolated from a marine sand.</title>
        <authorList>
            <person name="Yoon J.-H."/>
        </authorList>
    </citation>
    <scope>NUCLEOTIDE SEQUENCE [LARGE SCALE GENOMIC DNA]</scope>
    <source>
        <strain evidence="2 3">HSMS-29</strain>
    </source>
</reference>
<keyword evidence="3" id="KW-1185">Reference proteome</keyword>
<keyword evidence="1" id="KW-0732">Signal</keyword>
<dbReference type="RefSeq" id="WP_138661757.1">
    <property type="nucleotide sequence ID" value="NZ_VANS01000001.1"/>
</dbReference>
<dbReference type="OrthoDB" id="581894at2"/>
<dbReference type="InterPro" id="IPR019613">
    <property type="entry name" value="DUF4198"/>
</dbReference>
<sequence length="272" mass="29471">MSFTRFALVTALTFTATLATAHEFWLDPEKYQVDIGAPVIANLRNGQEFEGISLAYFPNRFTRFDIAIGDLMGPVPGRLGDQPALRMGLPGEGLAIAVYEATPSIVTYTEWDKFVDFAAHKDFPDAVADHEAAGYSKEKFTERYTRHVKTLVAVGAGAGQDRAFGLETEFVALTNPYTPGFDGQMRVALTYEGAPRADAQIEVFDRAPDDSVTITTTRTDARGEATIAVAPGHDYLFDAVVLRPAPDAGAAAEGPVWETLWAALTFAVPSSR</sequence>
<protein>
    <submittedName>
        <fullName evidence="2">DUF4198 domain-containing protein</fullName>
    </submittedName>
</protein>
<evidence type="ECO:0000313" key="2">
    <source>
        <dbReference type="EMBL" id="TMM55590.1"/>
    </source>
</evidence>
<dbReference type="Pfam" id="PF10670">
    <property type="entry name" value="DUF4198"/>
    <property type="match status" value="1"/>
</dbReference>
<proteinExistence type="predicted"/>
<organism evidence="2 3">
    <name type="scientific">Sulfitobacter sabulilitoris</name>
    <dbReference type="NCBI Taxonomy" id="2562655"/>
    <lineage>
        <taxon>Bacteria</taxon>
        <taxon>Pseudomonadati</taxon>
        <taxon>Pseudomonadota</taxon>
        <taxon>Alphaproteobacteria</taxon>
        <taxon>Rhodobacterales</taxon>
        <taxon>Roseobacteraceae</taxon>
        <taxon>Sulfitobacter</taxon>
    </lineage>
</organism>
<accession>A0A5S3PPS2</accession>
<feature type="signal peptide" evidence="1">
    <location>
        <begin position="1"/>
        <end position="21"/>
    </location>
</feature>
<evidence type="ECO:0000256" key="1">
    <source>
        <dbReference type="SAM" id="SignalP"/>
    </source>
</evidence>
<name>A0A5S3PPS2_9RHOB</name>
<dbReference type="AlphaFoldDB" id="A0A5S3PPS2"/>
<feature type="chain" id="PRO_5024434469" evidence="1">
    <location>
        <begin position="22"/>
        <end position="272"/>
    </location>
</feature>
<gene>
    <name evidence="2" type="ORF">FDT80_02880</name>
</gene>